<dbReference type="EMBL" id="CP002959">
    <property type="protein sequence ID" value="AFM10891.1"/>
    <property type="molecule type" value="Genomic_DNA"/>
</dbReference>
<dbReference type="AlphaFoldDB" id="I4B0T4"/>
<gene>
    <name evidence="1" type="ordered locus">Turpa_0231</name>
</gene>
<dbReference type="PROSITE" id="PS51257">
    <property type="entry name" value="PROKAR_LIPOPROTEIN"/>
    <property type="match status" value="1"/>
</dbReference>
<dbReference type="KEGG" id="tpx:Turpa_0231"/>
<protein>
    <submittedName>
        <fullName evidence="1">Uncharacterized protein</fullName>
    </submittedName>
</protein>
<evidence type="ECO:0000313" key="1">
    <source>
        <dbReference type="EMBL" id="AFM10891.1"/>
    </source>
</evidence>
<dbReference type="Proteomes" id="UP000006048">
    <property type="component" value="Chromosome"/>
</dbReference>
<organism evidence="1 2">
    <name type="scientific">Turneriella parva (strain ATCC BAA-1111 / DSM 21527 / NCTC 11395 / H)</name>
    <name type="common">Leptospira parva</name>
    <dbReference type="NCBI Taxonomy" id="869212"/>
    <lineage>
        <taxon>Bacteria</taxon>
        <taxon>Pseudomonadati</taxon>
        <taxon>Spirochaetota</taxon>
        <taxon>Spirochaetia</taxon>
        <taxon>Leptospirales</taxon>
        <taxon>Leptospiraceae</taxon>
        <taxon>Turneriella</taxon>
    </lineage>
</organism>
<proteinExistence type="predicted"/>
<reference evidence="1 2" key="1">
    <citation type="submission" date="2012-06" db="EMBL/GenBank/DDBJ databases">
        <title>The complete chromosome of genome of Turneriella parva DSM 21527.</title>
        <authorList>
            <consortium name="US DOE Joint Genome Institute (JGI-PGF)"/>
            <person name="Lucas S."/>
            <person name="Han J."/>
            <person name="Lapidus A."/>
            <person name="Bruce D."/>
            <person name="Goodwin L."/>
            <person name="Pitluck S."/>
            <person name="Peters L."/>
            <person name="Kyrpides N."/>
            <person name="Mavromatis K."/>
            <person name="Ivanova N."/>
            <person name="Mikhailova N."/>
            <person name="Chertkov O."/>
            <person name="Detter J.C."/>
            <person name="Tapia R."/>
            <person name="Han C."/>
            <person name="Land M."/>
            <person name="Hauser L."/>
            <person name="Markowitz V."/>
            <person name="Cheng J.-F."/>
            <person name="Hugenholtz P."/>
            <person name="Woyke T."/>
            <person name="Wu D."/>
            <person name="Gronow S."/>
            <person name="Wellnitz S."/>
            <person name="Brambilla E."/>
            <person name="Klenk H.-P."/>
            <person name="Eisen J.A."/>
        </authorList>
    </citation>
    <scope>NUCLEOTIDE SEQUENCE [LARGE SCALE GENOMIC DNA]</scope>
    <source>
        <strain evidence="2">ATCC BAA-1111 / DSM 21527 / NCTC 11395 / H</strain>
    </source>
</reference>
<accession>I4B0T4</accession>
<dbReference type="HOGENOM" id="CLU_813637_0_0_12"/>
<dbReference type="STRING" id="869212.Turpa_0231"/>
<keyword evidence="2" id="KW-1185">Reference proteome</keyword>
<sequence>MQRYLLLTVLAFAACKKPVDLKKEEAAYDAYLEALPELRVVQKNIPVQLNVAYVENPHLPTLDVAGRQRVYASVEALARRVYGFDLKITETRQQTIADFFAAVGPRFAETPIRFPSVAFLISWFAPNRDALVAETIAAALKKHSTEKLAEYLGKDTDPAAASRVFLQKLTSIYAEKNATGRPLLSATNRQEEAWYSFGHWSTILQGEKEFDFVLTNVGIIGADNGMPLYVIARGGVTSAFVENNAYRPYQGAGMLGAYPFLSDSPFFIAERGALTATEKEEAIAWLWLHELGHLLLKKEENYSFSDSVHRAPPNLKYHEWVKTVRATKDHRSDKVGLMKKF</sequence>
<dbReference type="RefSeq" id="WP_014801412.1">
    <property type="nucleotide sequence ID" value="NC_018020.1"/>
</dbReference>
<evidence type="ECO:0000313" key="2">
    <source>
        <dbReference type="Proteomes" id="UP000006048"/>
    </source>
</evidence>
<name>I4B0T4_TURPD</name>